<organism evidence="4 5">
    <name type="scientific">Nocardia ninae NBRC 108245</name>
    <dbReference type="NCBI Taxonomy" id="1210091"/>
    <lineage>
        <taxon>Bacteria</taxon>
        <taxon>Bacillati</taxon>
        <taxon>Actinomycetota</taxon>
        <taxon>Actinomycetes</taxon>
        <taxon>Mycobacteriales</taxon>
        <taxon>Nocardiaceae</taxon>
        <taxon>Nocardia</taxon>
    </lineage>
</organism>
<dbReference type="InterPro" id="IPR046450">
    <property type="entry name" value="PA_dom_sf"/>
</dbReference>
<dbReference type="Proteomes" id="UP000321424">
    <property type="component" value="Unassembled WGS sequence"/>
</dbReference>
<dbReference type="Pfam" id="PF02225">
    <property type="entry name" value="PA"/>
    <property type="match status" value="1"/>
</dbReference>
<proteinExistence type="predicted"/>
<dbReference type="AlphaFoldDB" id="A0A511MD31"/>
<keyword evidence="4" id="KW-0378">Hydrolase</keyword>
<keyword evidence="1" id="KW-0732">Signal</keyword>
<protein>
    <submittedName>
        <fullName evidence="4">Amidohydrolase</fullName>
    </submittedName>
</protein>
<dbReference type="EMBL" id="BJXA01000013">
    <property type="protein sequence ID" value="GEM37998.1"/>
    <property type="molecule type" value="Genomic_DNA"/>
</dbReference>
<dbReference type="InterPro" id="IPR007484">
    <property type="entry name" value="Peptidase_M28"/>
</dbReference>
<dbReference type="Pfam" id="PF04389">
    <property type="entry name" value="Peptidase_M28"/>
    <property type="match status" value="1"/>
</dbReference>
<evidence type="ECO:0000256" key="1">
    <source>
        <dbReference type="SAM" id="SignalP"/>
    </source>
</evidence>
<evidence type="ECO:0000259" key="2">
    <source>
        <dbReference type="Pfam" id="PF02225"/>
    </source>
</evidence>
<dbReference type="PANTHER" id="PTHR12147">
    <property type="entry name" value="METALLOPEPTIDASE M28 FAMILY MEMBER"/>
    <property type="match status" value="1"/>
</dbReference>
<feature type="signal peptide" evidence="1">
    <location>
        <begin position="1"/>
        <end position="38"/>
    </location>
</feature>
<dbReference type="Gene3D" id="3.40.630.10">
    <property type="entry name" value="Zn peptidases"/>
    <property type="match status" value="1"/>
</dbReference>
<dbReference type="SUPFAM" id="SSF52025">
    <property type="entry name" value="PA domain"/>
    <property type="match status" value="1"/>
</dbReference>
<dbReference type="GO" id="GO:0006508">
    <property type="term" value="P:proteolysis"/>
    <property type="evidence" value="ECO:0007669"/>
    <property type="project" value="InterPro"/>
</dbReference>
<sequence length="490" mass="51838">MIKPSRRLSMRRKPFALTGAVLLAAAAVLAGHTGAASADTGANALADRLAAEVTGDGAWPHLAALANLTTTFGGHRVSGSPGYEATAQYFTAALTAAGYQVTRQQFSFPDYDIRAETGSVTAPQARPLHPVIARFSRSTPDGGFNAAVSLPTGKDTGCTVDDYANSDVRGKIVLVRVGDCFITQKQLVAAEVGAAAMLMNGDAPDPTLNLRYRMVPPADARIPTATLPRGEAEQLQADVAAGPVQVTLDLRGNEILTNTYNLIADTPTGRADNMIVMGAHLDSVDTGPGVNDNGTSAVMTLETALRMAPYRDQVRNKVRFAWWAAEEKGLAGAQFYIDQLTPEQRKNTALYLNAEMIGSDNFARQVYNGKTANGPAPVGSDQISTLINGYFAGQNLPTVGLVLDGRSDHAPFITAGIPAGGVNGGSDTLKSAEWVRLFGGIEGQMLDRCYHQGCDNLANINRTSFDQFGRAMAWSAGRFAVTTEDVNGVR</sequence>
<reference evidence="4 5" key="1">
    <citation type="submission" date="2019-07" db="EMBL/GenBank/DDBJ databases">
        <title>Whole genome shotgun sequence of Nocardia ninae NBRC 108245.</title>
        <authorList>
            <person name="Hosoyama A."/>
            <person name="Uohara A."/>
            <person name="Ohji S."/>
            <person name="Ichikawa N."/>
        </authorList>
    </citation>
    <scope>NUCLEOTIDE SEQUENCE [LARGE SCALE GENOMIC DNA]</scope>
    <source>
        <strain evidence="4 5">NBRC 108245</strain>
    </source>
</reference>
<dbReference type="Gene3D" id="3.50.30.30">
    <property type="match status" value="1"/>
</dbReference>
<dbReference type="GO" id="GO:0008235">
    <property type="term" value="F:metalloexopeptidase activity"/>
    <property type="evidence" value="ECO:0007669"/>
    <property type="project" value="InterPro"/>
</dbReference>
<dbReference type="InterPro" id="IPR003137">
    <property type="entry name" value="PA_domain"/>
</dbReference>
<gene>
    <name evidence="4" type="ORF">NN4_25170</name>
</gene>
<evidence type="ECO:0000313" key="4">
    <source>
        <dbReference type="EMBL" id="GEM37998.1"/>
    </source>
</evidence>
<evidence type="ECO:0000313" key="5">
    <source>
        <dbReference type="Proteomes" id="UP000321424"/>
    </source>
</evidence>
<dbReference type="RefSeq" id="WP_222595035.1">
    <property type="nucleotide sequence ID" value="NZ_BJXA01000013.1"/>
</dbReference>
<dbReference type="PANTHER" id="PTHR12147:SF26">
    <property type="entry name" value="PEPTIDASE M28 DOMAIN-CONTAINING PROTEIN"/>
    <property type="match status" value="1"/>
</dbReference>
<keyword evidence="5" id="KW-1185">Reference proteome</keyword>
<evidence type="ECO:0000259" key="3">
    <source>
        <dbReference type="Pfam" id="PF04389"/>
    </source>
</evidence>
<comment type="caution">
    <text evidence="4">The sequence shown here is derived from an EMBL/GenBank/DDBJ whole genome shotgun (WGS) entry which is preliminary data.</text>
</comment>
<dbReference type="InterPro" id="IPR045175">
    <property type="entry name" value="M28_fam"/>
</dbReference>
<feature type="domain" description="Peptidase M28" evidence="3">
    <location>
        <begin position="261"/>
        <end position="473"/>
    </location>
</feature>
<feature type="domain" description="PA" evidence="2">
    <location>
        <begin position="154"/>
        <end position="235"/>
    </location>
</feature>
<feature type="chain" id="PRO_5022110386" evidence="1">
    <location>
        <begin position="39"/>
        <end position="490"/>
    </location>
</feature>
<name>A0A511MD31_9NOCA</name>
<dbReference type="SUPFAM" id="SSF53187">
    <property type="entry name" value="Zn-dependent exopeptidases"/>
    <property type="match status" value="1"/>
</dbReference>
<accession>A0A511MD31</accession>